<feature type="transmembrane region" description="Helical" evidence="9">
    <location>
        <begin position="173"/>
        <end position="189"/>
    </location>
</feature>
<feature type="transmembrane region" description="Helical" evidence="9">
    <location>
        <begin position="233"/>
        <end position="253"/>
    </location>
</feature>
<feature type="transmembrane region" description="Helical" evidence="9">
    <location>
        <begin position="94"/>
        <end position="114"/>
    </location>
</feature>
<evidence type="ECO:0000256" key="5">
    <source>
        <dbReference type="ARBA" id="ARBA00022692"/>
    </source>
</evidence>
<dbReference type="Proteomes" id="UP000279275">
    <property type="component" value="Unassembled WGS sequence"/>
</dbReference>
<evidence type="ECO:0000256" key="8">
    <source>
        <dbReference type="SAM" id="MobiDB-lite"/>
    </source>
</evidence>
<feature type="transmembrane region" description="Helical" evidence="9">
    <location>
        <begin position="63"/>
        <end position="82"/>
    </location>
</feature>
<comment type="subcellular location">
    <subcellularLocation>
        <location evidence="1">Cell membrane</location>
        <topology evidence="1">Multi-pass membrane protein</topology>
    </subcellularLocation>
</comment>
<feature type="domain" description="EamA" evidence="10">
    <location>
        <begin position="32"/>
        <end position="166"/>
    </location>
</feature>
<feature type="transmembrane region" description="Helical" evidence="9">
    <location>
        <begin position="288"/>
        <end position="309"/>
    </location>
</feature>
<keyword evidence="7 9" id="KW-0472">Membrane</keyword>
<evidence type="ECO:0000313" key="11">
    <source>
        <dbReference type="EMBL" id="RMI29146.1"/>
    </source>
</evidence>
<feature type="transmembrane region" description="Helical" evidence="9">
    <location>
        <begin position="201"/>
        <end position="227"/>
    </location>
</feature>
<gene>
    <name evidence="11" type="primary">rarD</name>
    <name evidence="11" type="ORF">EBN03_27390</name>
</gene>
<feature type="region of interest" description="Disordered" evidence="8">
    <location>
        <begin position="1"/>
        <end position="20"/>
    </location>
</feature>
<protein>
    <submittedName>
        <fullName evidence="11">EamA family transporter RarD</fullName>
    </submittedName>
</protein>
<proteinExistence type="inferred from homology"/>
<feature type="transmembrane region" description="Helical" evidence="9">
    <location>
        <begin position="150"/>
        <end position="167"/>
    </location>
</feature>
<evidence type="ECO:0000313" key="12">
    <source>
        <dbReference type="Proteomes" id="UP000279275"/>
    </source>
</evidence>
<dbReference type="Pfam" id="PF00892">
    <property type="entry name" value="EamA"/>
    <property type="match status" value="1"/>
</dbReference>
<dbReference type="OrthoDB" id="369870at2"/>
<dbReference type="InterPro" id="IPR004626">
    <property type="entry name" value="RarD"/>
</dbReference>
<dbReference type="NCBIfam" id="TIGR00688">
    <property type="entry name" value="rarD"/>
    <property type="match status" value="1"/>
</dbReference>
<dbReference type="PANTHER" id="PTHR32322">
    <property type="entry name" value="INNER MEMBRANE TRANSPORTER"/>
    <property type="match status" value="1"/>
</dbReference>
<sequence>MTTEPVQATPPELPAGPAPGDAPVRGGLRAGSGALLATGAYFIWGLFPGFFGLLSFADPFEVLAQRMLWTLVVALAALAMLGRVRELWAIPARTWRLAAAASAAIAVNWGVYVYGVGAGHVVECALGYFAGPLVTVLLGLVVFRERLSAARWAALALGAAAVLVLTVDYGHPPWIALALAFSFALYGLIKKVIVLDPLPGLAAEGIVAAPVGLAVVVGFAVTGHAAFGHGIGHTALLMACGPVTLIPLVLFASAARRTPLSTMGILQYLTPALQMAWGVLVNHEPMPAARWAGFGLIWVALVVFSADVLRAGRAVPSGRSGAETVAAR</sequence>
<keyword evidence="6 9" id="KW-1133">Transmembrane helix</keyword>
<dbReference type="InterPro" id="IPR050638">
    <property type="entry name" value="AA-Vitamin_Transporters"/>
</dbReference>
<dbReference type="GO" id="GO:0005886">
    <property type="term" value="C:plasma membrane"/>
    <property type="evidence" value="ECO:0007669"/>
    <property type="project" value="UniProtKB-SubCell"/>
</dbReference>
<dbReference type="RefSeq" id="WP_122191014.1">
    <property type="nucleotide sequence ID" value="NZ_RFFH01000016.1"/>
</dbReference>
<dbReference type="InterPro" id="IPR000620">
    <property type="entry name" value="EamA_dom"/>
</dbReference>
<dbReference type="SUPFAM" id="SSF103481">
    <property type="entry name" value="Multidrug resistance efflux transporter EmrE"/>
    <property type="match status" value="2"/>
</dbReference>
<evidence type="ECO:0000256" key="7">
    <source>
        <dbReference type="ARBA" id="ARBA00023136"/>
    </source>
</evidence>
<dbReference type="EMBL" id="RFFH01000016">
    <property type="protein sequence ID" value="RMI29146.1"/>
    <property type="molecule type" value="Genomic_DNA"/>
</dbReference>
<evidence type="ECO:0000256" key="9">
    <source>
        <dbReference type="SAM" id="Phobius"/>
    </source>
</evidence>
<name>A0A3M2KWY4_9NOCA</name>
<keyword evidence="5 9" id="KW-0812">Transmembrane</keyword>
<feature type="transmembrane region" description="Helical" evidence="9">
    <location>
        <begin position="126"/>
        <end position="143"/>
    </location>
</feature>
<comment type="caution">
    <text evidence="11">The sequence shown here is derived from an EMBL/GenBank/DDBJ whole genome shotgun (WGS) entry which is preliminary data.</text>
</comment>
<comment type="similarity">
    <text evidence="2">Belongs to the EamA transporter family.</text>
</comment>
<reference evidence="11 12" key="1">
    <citation type="submission" date="2018-10" db="EMBL/GenBank/DDBJ databases">
        <title>Isolation from cow dung.</title>
        <authorList>
            <person name="Ling L."/>
        </authorList>
    </citation>
    <scope>NUCLEOTIDE SEQUENCE [LARGE SCALE GENOMIC DNA]</scope>
    <source>
        <strain evidence="11 12">NEAU-LL90</strain>
    </source>
</reference>
<evidence type="ECO:0000259" key="10">
    <source>
        <dbReference type="Pfam" id="PF00892"/>
    </source>
</evidence>
<dbReference type="PANTHER" id="PTHR32322:SF2">
    <property type="entry name" value="EAMA DOMAIN-CONTAINING PROTEIN"/>
    <property type="match status" value="1"/>
</dbReference>
<keyword evidence="12" id="KW-1185">Reference proteome</keyword>
<keyword evidence="3" id="KW-0813">Transport</keyword>
<evidence type="ECO:0000256" key="6">
    <source>
        <dbReference type="ARBA" id="ARBA00022989"/>
    </source>
</evidence>
<evidence type="ECO:0000256" key="2">
    <source>
        <dbReference type="ARBA" id="ARBA00007362"/>
    </source>
</evidence>
<evidence type="ECO:0000256" key="1">
    <source>
        <dbReference type="ARBA" id="ARBA00004651"/>
    </source>
</evidence>
<keyword evidence="4" id="KW-1003">Cell membrane</keyword>
<feature type="transmembrane region" description="Helical" evidence="9">
    <location>
        <begin position="34"/>
        <end position="57"/>
    </location>
</feature>
<evidence type="ECO:0000256" key="3">
    <source>
        <dbReference type="ARBA" id="ARBA00022448"/>
    </source>
</evidence>
<dbReference type="InterPro" id="IPR037185">
    <property type="entry name" value="EmrE-like"/>
</dbReference>
<accession>A0A3M2KWY4</accession>
<evidence type="ECO:0000256" key="4">
    <source>
        <dbReference type="ARBA" id="ARBA00022475"/>
    </source>
</evidence>
<feature type="transmembrane region" description="Helical" evidence="9">
    <location>
        <begin position="265"/>
        <end position="282"/>
    </location>
</feature>
<organism evidence="11 12">
    <name type="scientific">Nocardia stercoris</name>
    <dbReference type="NCBI Taxonomy" id="2483361"/>
    <lineage>
        <taxon>Bacteria</taxon>
        <taxon>Bacillati</taxon>
        <taxon>Actinomycetota</taxon>
        <taxon>Actinomycetes</taxon>
        <taxon>Mycobacteriales</taxon>
        <taxon>Nocardiaceae</taxon>
        <taxon>Nocardia</taxon>
    </lineage>
</organism>
<dbReference type="AlphaFoldDB" id="A0A3M2KWY4"/>